<proteinExistence type="predicted"/>
<evidence type="ECO:0000256" key="1">
    <source>
        <dbReference type="SAM" id="MobiDB-lite"/>
    </source>
</evidence>
<protein>
    <submittedName>
        <fullName evidence="2">Uncharacterized protein</fullName>
    </submittedName>
</protein>
<organism evidence="2 3">
    <name type="scientific">Candidatus Lloydbacteria bacterium RIFCSPHIGHO2_02_FULL_51_22</name>
    <dbReference type="NCBI Taxonomy" id="1798663"/>
    <lineage>
        <taxon>Bacteria</taxon>
        <taxon>Candidatus Lloydiibacteriota</taxon>
    </lineage>
</organism>
<feature type="region of interest" description="Disordered" evidence="1">
    <location>
        <begin position="100"/>
        <end position="120"/>
    </location>
</feature>
<accession>A0A1G2DF97</accession>
<sequence length="120" mass="14247">MLYVVVAHHDSDVGKRGTVFFASKNIFQTVQTARTAEKLGFRFIDEHSGITIFSIEPDHTYYRTDFLFISEAPIDFPAICHFFKRKGVWEEEWHHEHLRRQFAKKKTTPQQAKKKRARKH</sequence>
<dbReference type="EMBL" id="MHLN01000008">
    <property type="protein sequence ID" value="OGZ12246.1"/>
    <property type="molecule type" value="Genomic_DNA"/>
</dbReference>
<reference evidence="2 3" key="1">
    <citation type="journal article" date="2016" name="Nat. Commun.">
        <title>Thousands of microbial genomes shed light on interconnected biogeochemical processes in an aquifer system.</title>
        <authorList>
            <person name="Anantharaman K."/>
            <person name="Brown C.T."/>
            <person name="Hug L.A."/>
            <person name="Sharon I."/>
            <person name="Castelle C.J."/>
            <person name="Probst A.J."/>
            <person name="Thomas B.C."/>
            <person name="Singh A."/>
            <person name="Wilkins M.J."/>
            <person name="Karaoz U."/>
            <person name="Brodie E.L."/>
            <person name="Williams K.H."/>
            <person name="Hubbard S.S."/>
            <person name="Banfield J.F."/>
        </authorList>
    </citation>
    <scope>NUCLEOTIDE SEQUENCE [LARGE SCALE GENOMIC DNA]</scope>
</reference>
<evidence type="ECO:0000313" key="3">
    <source>
        <dbReference type="Proteomes" id="UP000178099"/>
    </source>
</evidence>
<comment type="caution">
    <text evidence="2">The sequence shown here is derived from an EMBL/GenBank/DDBJ whole genome shotgun (WGS) entry which is preliminary data.</text>
</comment>
<dbReference type="Proteomes" id="UP000178099">
    <property type="component" value="Unassembled WGS sequence"/>
</dbReference>
<name>A0A1G2DF97_9BACT</name>
<evidence type="ECO:0000313" key="2">
    <source>
        <dbReference type="EMBL" id="OGZ12246.1"/>
    </source>
</evidence>
<gene>
    <name evidence="2" type="ORF">A3D67_04580</name>
</gene>
<dbReference type="AlphaFoldDB" id="A0A1G2DF97"/>